<dbReference type="InterPro" id="IPR047057">
    <property type="entry name" value="MerR_fam"/>
</dbReference>
<evidence type="ECO:0000256" key="3">
    <source>
        <dbReference type="ARBA" id="ARBA00023163"/>
    </source>
</evidence>
<dbReference type="Gene3D" id="1.10.1660.10">
    <property type="match status" value="2"/>
</dbReference>
<organism evidence="5 6">
    <name type="scientific">Anaerocolumna sedimenticola</name>
    <dbReference type="NCBI Taxonomy" id="2696063"/>
    <lineage>
        <taxon>Bacteria</taxon>
        <taxon>Bacillati</taxon>
        <taxon>Bacillota</taxon>
        <taxon>Clostridia</taxon>
        <taxon>Lachnospirales</taxon>
        <taxon>Lachnospiraceae</taxon>
        <taxon>Anaerocolumna</taxon>
    </lineage>
</organism>
<dbReference type="KEGG" id="anr:Ana3638_05825"/>
<dbReference type="CDD" id="cd00592">
    <property type="entry name" value="HTH_MerR-like"/>
    <property type="match status" value="1"/>
</dbReference>
<dbReference type="Proteomes" id="UP000464314">
    <property type="component" value="Chromosome"/>
</dbReference>
<dbReference type="PROSITE" id="PS50937">
    <property type="entry name" value="HTH_MERR_2"/>
    <property type="match status" value="2"/>
</dbReference>
<dbReference type="InterPro" id="IPR000551">
    <property type="entry name" value="MerR-type_HTH_dom"/>
</dbReference>
<evidence type="ECO:0000313" key="5">
    <source>
        <dbReference type="EMBL" id="QHQ63648.1"/>
    </source>
</evidence>
<name>A0A6P1TVX0_9FIRM</name>
<feature type="domain" description="HTH merR-type" evidence="4">
    <location>
        <begin position="8"/>
        <end position="65"/>
    </location>
</feature>
<evidence type="ECO:0000313" key="6">
    <source>
        <dbReference type="Proteomes" id="UP000464314"/>
    </source>
</evidence>
<sequence length="258" mass="29291">MGGGTTNTYKTSEIARIIGIHPNTVRLYEELGFIPKPIRQPNGYRIFTEFHLEQIKLVRIALQIEVLQNGLRKNAISIIKLSAAGDFDNAITLTDNYIKQIRTEQNNAEEAIKIVKELLRGNNKKEVGLLLSRKETADYLHISIDTLRNWEMNGLVTIKRKQNGYRIYSENEINQLKIIRSLRCANYSLTAILRLLNTLSENPNADIRTIIDTPSDNDDIISVCDKLLTSLGKAQANALVMRKQLVYMKKTINSNPPL</sequence>
<dbReference type="AlphaFoldDB" id="A0A6P1TVX0"/>
<accession>A0A6P1TVX0</accession>
<evidence type="ECO:0000256" key="2">
    <source>
        <dbReference type="ARBA" id="ARBA00023125"/>
    </source>
</evidence>
<feature type="domain" description="HTH merR-type" evidence="4">
    <location>
        <begin position="130"/>
        <end position="198"/>
    </location>
</feature>
<dbReference type="SMART" id="SM00422">
    <property type="entry name" value="HTH_MERR"/>
    <property type="match status" value="2"/>
</dbReference>
<dbReference type="PANTHER" id="PTHR30204">
    <property type="entry name" value="REDOX-CYCLING DRUG-SENSING TRANSCRIPTIONAL ACTIVATOR SOXR"/>
    <property type="match status" value="1"/>
</dbReference>
<dbReference type="GO" id="GO:0003677">
    <property type="term" value="F:DNA binding"/>
    <property type="evidence" value="ECO:0007669"/>
    <property type="project" value="UniProtKB-KW"/>
</dbReference>
<dbReference type="SUPFAM" id="SSF46955">
    <property type="entry name" value="Putative DNA-binding domain"/>
    <property type="match status" value="2"/>
</dbReference>
<protein>
    <submittedName>
        <fullName evidence="5">MerR family transcriptional regulator</fullName>
    </submittedName>
</protein>
<gene>
    <name evidence="5" type="ORF">Ana3638_05825</name>
</gene>
<dbReference type="PROSITE" id="PS00552">
    <property type="entry name" value="HTH_MERR_1"/>
    <property type="match status" value="1"/>
</dbReference>
<reference evidence="5 6" key="1">
    <citation type="submission" date="2020-01" db="EMBL/GenBank/DDBJ databases">
        <title>Genome analysis of Anaerocolumna sp. CBA3638.</title>
        <authorList>
            <person name="Kim J."/>
            <person name="Roh S.W."/>
        </authorList>
    </citation>
    <scope>NUCLEOTIDE SEQUENCE [LARGE SCALE GENOMIC DNA]</scope>
    <source>
        <strain evidence="5 6">CBA3638</strain>
    </source>
</reference>
<dbReference type="GO" id="GO:0003700">
    <property type="term" value="F:DNA-binding transcription factor activity"/>
    <property type="evidence" value="ECO:0007669"/>
    <property type="project" value="InterPro"/>
</dbReference>
<keyword evidence="1" id="KW-0805">Transcription regulation</keyword>
<evidence type="ECO:0000256" key="1">
    <source>
        <dbReference type="ARBA" id="ARBA00023015"/>
    </source>
</evidence>
<keyword evidence="6" id="KW-1185">Reference proteome</keyword>
<keyword evidence="3" id="KW-0804">Transcription</keyword>
<keyword evidence="2" id="KW-0238">DNA-binding</keyword>
<dbReference type="Pfam" id="PF13411">
    <property type="entry name" value="MerR_1"/>
    <property type="match status" value="1"/>
</dbReference>
<evidence type="ECO:0000259" key="4">
    <source>
        <dbReference type="PROSITE" id="PS50937"/>
    </source>
</evidence>
<dbReference type="PANTHER" id="PTHR30204:SF94">
    <property type="entry name" value="HEAVY METAL-DEPENDENT TRANSCRIPTIONAL REGULATOR HI_0293-RELATED"/>
    <property type="match status" value="1"/>
</dbReference>
<dbReference type="Pfam" id="PF00376">
    <property type="entry name" value="MerR"/>
    <property type="match status" value="1"/>
</dbReference>
<dbReference type="EMBL" id="CP048000">
    <property type="protein sequence ID" value="QHQ63648.1"/>
    <property type="molecule type" value="Genomic_DNA"/>
</dbReference>
<proteinExistence type="predicted"/>
<dbReference type="InterPro" id="IPR009061">
    <property type="entry name" value="DNA-bd_dom_put_sf"/>
</dbReference>